<evidence type="ECO:0000313" key="2">
    <source>
        <dbReference type="Proteomes" id="UP000509579"/>
    </source>
</evidence>
<keyword evidence="1" id="KW-0614">Plasmid</keyword>
<dbReference type="CDD" id="cd00093">
    <property type="entry name" value="HTH_XRE"/>
    <property type="match status" value="1"/>
</dbReference>
<dbReference type="Gene3D" id="1.10.260.40">
    <property type="entry name" value="lambda repressor-like DNA-binding domains"/>
    <property type="match status" value="1"/>
</dbReference>
<dbReference type="RefSeq" id="WP_175506107.1">
    <property type="nucleotide sequence ID" value="NZ_CP054841.1"/>
</dbReference>
<dbReference type="InterPro" id="IPR001387">
    <property type="entry name" value="Cro/C1-type_HTH"/>
</dbReference>
<dbReference type="GO" id="GO:0003677">
    <property type="term" value="F:DNA binding"/>
    <property type="evidence" value="ECO:0007669"/>
    <property type="project" value="InterPro"/>
</dbReference>
<geneLocation type="plasmid" evidence="1 2">
    <name>unnamed1</name>
</geneLocation>
<name>A0A6N1X928_9BURK</name>
<accession>A0A6N1X928</accession>
<reference evidence="1 2" key="1">
    <citation type="submission" date="2020-06" db="EMBL/GenBank/DDBJ databases">
        <title>Acidovorax antarctica sp. nov., isolated from Corinth ice sheet soil, Antarctic Fields Peninsula.</title>
        <authorList>
            <person name="Xu Q."/>
            <person name="Peng F."/>
        </authorList>
    </citation>
    <scope>NUCLEOTIDE SEQUENCE [LARGE SCALE GENOMIC DNA]</scope>
    <source>
        <strain evidence="1 2">16-35-5</strain>
        <plasmid evidence="1 2">unnamed1</plasmid>
    </source>
</reference>
<gene>
    <name evidence="1" type="ORF">HUK68_20520</name>
</gene>
<dbReference type="SUPFAM" id="SSF47413">
    <property type="entry name" value="lambda repressor-like DNA-binding domains"/>
    <property type="match status" value="1"/>
</dbReference>
<evidence type="ECO:0000313" key="1">
    <source>
        <dbReference type="EMBL" id="QKV55318.1"/>
    </source>
</evidence>
<dbReference type="KEGG" id="aant:HUK68_20520"/>
<protein>
    <submittedName>
        <fullName evidence="1">Helix-turn-helix transcriptional regulator</fullName>
    </submittedName>
</protein>
<proteinExistence type="predicted"/>
<dbReference type="Proteomes" id="UP000509579">
    <property type="component" value="Plasmid unnamed1"/>
</dbReference>
<dbReference type="EMBL" id="CP054841">
    <property type="protein sequence ID" value="QKV55318.1"/>
    <property type="molecule type" value="Genomic_DNA"/>
</dbReference>
<sequence>MKKPIKTVADLGLVLRGVRKSQALRQDDLAAISGVGPVFASEVERGKESVHLGKVLKLLEEAGIQLVAEYADSAKSSVEEQFAKGIKPVKPRSSKVAQ</sequence>
<organism evidence="1 2">
    <name type="scientific">Comamonas antarctica</name>
    <dbReference type="NCBI Taxonomy" id="2743470"/>
    <lineage>
        <taxon>Bacteria</taxon>
        <taxon>Pseudomonadati</taxon>
        <taxon>Pseudomonadota</taxon>
        <taxon>Betaproteobacteria</taxon>
        <taxon>Burkholderiales</taxon>
        <taxon>Comamonadaceae</taxon>
        <taxon>Comamonas</taxon>
    </lineage>
</organism>
<dbReference type="InterPro" id="IPR010982">
    <property type="entry name" value="Lambda_DNA-bd_dom_sf"/>
</dbReference>
<keyword evidence="2" id="KW-1185">Reference proteome</keyword>
<dbReference type="AlphaFoldDB" id="A0A6N1X928"/>